<protein>
    <submittedName>
        <fullName evidence="2">Uncharacterized protein</fullName>
    </submittedName>
</protein>
<keyword evidence="3" id="KW-1185">Reference proteome</keyword>
<accession>A0A9P1INZ0</accession>
<reference evidence="2" key="1">
    <citation type="submission" date="2022-11" db="EMBL/GenBank/DDBJ databases">
        <authorList>
            <person name="Kikuchi T."/>
        </authorList>
    </citation>
    <scope>NUCLEOTIDE SEQUENCE</scope>
    <source>
        <strain evidence="2">PS1010</strain>
    </source>
</reference>
<organism evidence="2 3">
    <name type="scientific">Caenorhabditis angaria</name>
    <dbReference type="NCBI Taxonomy" id="860376"/>
    <lineage>
        <taxon>Eukaryota</taxon>
        <taxon>Metazoa</taxon>
        <taxon>Ecdysozoa</taxon>
        <taxon>Nematoda</taxon>
        <taxon>Chromadorea</taxon>
        <taxon>Rhabditida</taxon>
        <taxon>Rhabditina</taxon>
        <taxon>Rhabditomorpha</taxon>
        <taxon>Rhabditoidea</taxon>
        <taxon>Rhabditidae</taxon>
        <taxon>Peloderinae</taxon>
        <taxon>Caenorhabditis</taxon>
    </lineage>
</organism>
<feature type="chain" id="PRO_5040249658" evidence="1">
    <location>
        <begin position="18"/>
        <end position="316"/>
    </location>
</feature>
<evidence type="ECO:0000256" key="1">
    <source>
        <dbReference type="SAM" id="SignalP"/>
    </source>
</evidence>
<name>A0A9P1INZ0_9PELO</name>
<sequence length="316" mass="36255">MVIFIFLLLCLAPTLFSNSIKQIVTEKAYPINGVCKAKHFNVSDPKTCLNLLETNSSFEISYYNSTSSECCLSNYQYIFATKKSENYDFTSFRIDINDTCPVVEKPWALETMNLAGNEKFVMAYNESTQIMNVTDPNCNGTVAIINGTSYCQIFVIDPWSGSHKTYIWQFSEKPFIASSPYDIHFTRLRFHKVLEFKNKTNGMIIMDGKRNANCQRADKIGLAEYKFPNGFDFVDKENPMLNSYTFVDQPSIATNKLCVSMFYSMTDSNMNMKVDYVRCDYYWEGNYTGEMSMGLLPKGSQWESAPGPQFDIQRDF</sequence>
<gene>
    <name evidence="2" type="ORF">CAMP_LOCUS10401</name>
</gene>
<evidence type="ECO:0000313" key="2">
    <source>
        <dbReference type="EMBL" id="CAI5447764.1"/>
    </source>
</evidence>
<comment type="caution">
    <text evidence="2">The sequence shown here is derived from an EMBL/GenBank/DDBJ whole genome shotgun (WGS) entry which is preliminary data.</text>
</comment>
<evidence type="ECO:0000313" key="3">
    <source>
        <dbReference type="Proteomes" id="UP001152747"/>
    </source>
</evidence>
<keyword evidence="1" id="KW-0732">Signal</keyword>
<dbReference type="EMBL" id="CANHGI010000004">
    <property type="protein sequence ID" value="CAI5447764.1"/>
    <property type="molecule type" value="Genomic_DNA"/>
</dbReference>
<proteinExistence type="predicted"/>
<dbReference type="AlphaFoldDB" id="A0A9P1INZ0"/>
<feature type="signal peptide" evidence="1">
    <location>
        <begin position="1"/>
        <end position="17"/>
    </location>
</feature>
<dbReference type="Proteomes" id="UP001152747">
    <property type="component" value="Unassembled WGS sequence"/>
</dbReference>